<name>A0A8K0JUW7_LADFU</name>
<feature type="compositionally biased region" description="Acidic residues" evidence="9">
    <location>
        <begin position="339"/>
        <end position="362"/>
    </location>
</feature>
<feature type="compositionally biased region" description="Acidic residues" evidence="9">
    <location>
        <begin position="370"/>
        <end position="388"/>
    </location>
</feature>
<dbReference type="Pfam" id="PF01431">
    <property type="entry name" value="Peptidase_M13"/>
    <property type="match status" value="1"/>
</dbReference>
<protein>
    <recommendedName>
        <fullName evidence="15">Endothelin-converting enzyme 1</fullName>
    </recommendedName>
</protein>
<evidence type="ECO:0000256" key="4">
    <source>
        <dbReference type="ARBA" id="ARBA00022670"/>
    </source>
</evidence>
<keyword evidence="7" id="KW-0862">Zinc</keyword>
<dbReference type="Pfam" id="PF05649">
    <property type="entry name" value="Peptidase_M13_N"/>
    <property type="match status" value="2"/>
</dbReference>
<keyword evidence="10" id="KW-1133">Transmembrane helix</keyword>
<keyword evidence="8" id="KW-0482">Metalloprotease</keyword>
<comment type="subcellular location">
    <subcellularLocation>
        <location evidence="2">Cell membrane</location>
        <topology evidence="2">Single-pass type II membrane protein</topology>
    </subcellularLocation>
</comment>
<dbReference type="PANTHER" id="PTHR11733">
    <property type="entry name" value="ZINC METALLOPROTEASE FAMILY M13 NEPRILYSIN-RELATED"/>
    <property type="match status" value="1"/>
</dbReference>
<feature type="region of interest" description="Disordered" evidence="9">
    <location>
        <begin position="314"/>
        <end position="388"/>
    </location>
</feature>
<sequence>MLRSQDSQEDKSVQCSAKDSTWTIPVPQEGESHPDLVEVSSRNTLKRASLKGSGTNVQRNLLIGIACLAIIAALLIIVVGVLSYNYDQTKSMIPQITICTTNECIETAANFIGSIDFDTDPCEDFYQFSCGKWAENHPIQDFAVSTDWFFERKLHLGQRIHDVLERNYTKPLPDPVIQARKLYQSCLNTDEIDVAGLQPLLLVLNYSGLPRRPNVTANSTTSFSYRHSYPVLENGSTAYPEMVSSNLSAQHKWIATVVGSRRVVGKEHLIGFAQIGSPSMTSPLPEYDPRQTEQSGKLRGWKWQETSSWASRRRNTKIFTSPQLDRRRRNADVEKENDLPDNEDDHDPEKADNDEENQENDDQEAKDSEEYNDSDDDKNDEDGSDENVVESRLTYMQSVIKLMDIWGSLKNASVDPTIIVDYVIKQLNSEDANGDGKANEMRNYLMQVNKLQESVLKLYLQAVQEEADREAEALTVKDTAPPFHEMSLKDLQKMTDEAAYEANPNPENHIDWEIYFTKLFEGVNVTLDFETDLIIVQDLNYLKNIARLLAKTSPSVLEGLLWWEVMYVLAPHSSSVLRHLHNSYVEKATGGEVPRARSMSCASTTNEMMGMAVSWLLADEELSSNKSMAMGNSSNVIEEKRLKVQEMLTDIRDTFKDLVSELQWMDEETKAATLKKAKAMKSFIGYPSWLMDPKELEFYYEGLQIADLGYLQNLLSVVQVGTIWSLKDLRNENDVETWATDPTDVNAFHTFQDNAVTIPAGILQFPFYGLGLDVLNYGAIGSILGHELTHGFDNSGRHYDERGNWRQWWSNKTVNEYLNRSSCFVDQYSSYLIPEVKANVNGKRTLGENIADNGGMHESIRAFRRFKEKRSDYKDIRLPGLEQFSQEHLMFLSFANLWCEHGNQETQKWVVERDEHSPSKARVWGTVSNSEDFSRLFKCPKGSRMNPEVKCRIW</sequence>
<dbReference type="GO" id="GO:0046872">
    <property type="term" value="F:metal ion binding"/>
    <property type="evidence" value="ECO:0007669"/>
    <property type="project" value="UniProtKB-KW"/>
</dbReference>
<feature type="domain" description="Peptidase M13 N-terminal" evidence="12">
    <location>
        <begin position="121"/>
        <end position="209"/>
    </location>
</feature>
<dbReference type="Proteomes" id="UP000792457">
    <property type="component" value="Unassembled WGS sequence"/>
</dbReference>
<evidence type="ECO:0000259" key="11">
    <source>
        <dbReference type="Pfam" id="PF01431"/>
    </source>
</evidence>
<keyword evidence="6" id="KW-0378">Hydrolase</keyword>
<feature type="transmembrane region" description="Helical" evidence="10">
    <location>
        <begin position="61"/>
        <end position="84"/>
    </location>
</feature>
<dbReference type="AlphaFoldDB" id="A0A8K0JUW7"/>
<feature type="domain" description="Peptidase M13 C-terminal" evidence="11">
    <location>
        <begin position="746"/>
        <end position="953"/>
    </location>
</feature>
<dbReference type="GO" id="GO:0004222">
    <property type="term" value="F:metalloendopeptidase activity"/>
    <property type="evidence" value="ECO:0007669"/>
    <property type="project" value="InterPro"/>
</dbReference>
<dbReference type="CDD" id="cd08662">
    <property type="entry name" value="M13"/>
    <property type="match status" value="1"/>
</dbReference>
<dbReference type="InterPro" id="IPR008753">
    <property type="entry name" value="Peptidase_M13_N"/>
</dbReference>
<evidence type="ECO:0000256" key="8">
    <source>
        <dbReference type="ARBA" id="ARBA00023049"/>
    </source>
</evidence>
<dbReference type="InterPro" id="IPR018497">
    <property type="entry name" value="Peptidase_M13_C"/>
</dbReference>
<reference evidence="13" key="1">
    <citation type="submission" date="2013-04" db="EMBL/GenBank/DDBJ databases">
        <authorList>
            <person name="Qu J."/>
            <person name="Murali S.C."/>
            <person name="Bandaranaike D."/>
            <person name="Bellair M."/>
            <person name="Blankenburg K."/>
            <person name="Chao H."/>
            <person name="Dinh H."/>
            <person name="Doddapaneni H."/>
            <person name="Downs B."/>
            <person name="Dugan-Rocha S."/>
            <person name="Elkadiri S."/>
            <person name="Gnanaolivu R.D."/>
            <person name="Hernandez B."/>
            <person name="Javaid M."/>
            <person name="Jayaseelan J.C."/>
            <person name="Lee S."/>
            <person name="Li M."/>
            <person name="Ming W."/>
            <person name="Munidasa M."/>
            <person name="Muniz J."/>
            <person name="Nguyen L."/>
            <person name="Ongeri F."/>
            <person name="Osuji N."/>
            <person name="Pu L.-L."/>
            <person name="Puazo M."/>
            <person name="Qu C."/>
            <person name="Quiroz J."/>
            <person name="Raj R."/>
            <person name="Weissenberger G."/>
            <person name="Xin Y."/>
            <person name="Zou X."/>
            <person name="Han Y."/>
            <person name="Richards S."/>
            <person name="Worley K."/>
            <person name="Muzny D."/>
            <person name="Gibbs R."/>
        </authorList>
    </citation>
    <scope>NUCLEOTIDE SEQUENCE</scope>
    <source>
        <strain evidence="13">Sampled in the wild</strain>
    </source>
</reference>
<feature type="domain" description="Peptidase M13 N-terminal" evidence="12">
    <location>
        <begin position="385"/>
        <end position="687"/>
    </location>
</feature>
<evidence type="ECO:0000256" key="3">
    <source>
        <dbReference type="ARBA" id="ARBA00007357"/>
    </source>
</evidence>
<keyword evidence="10" id="KW-0812">Transmembrane</keyword>
<dbReference type="PRINTS" id="PR00786">
    <property type="entry name" value="NEPRILYSIN"/>
</dbReference>
<evidence type="ECO:0000313" key="13">
    <source>
        <dbReference type="EMBL" id="KAG8222297.1"/>
    </source>
</evidence>
<evidence type="ECO:0000256" key="1">
    <source>
        <dbReference type="ARBA" id="ARBA00001947"/>
    </source>
</evidence>
<dbReference type="EMBL" id="KZ308129">
    <property type="protein sequence ID" value="KAG8222297.1"/>
    <property type="molecule type" value="Genomic_DNA"/>
</dbReference>
<evidence type="ECO:0000256" key="6">
    <source>
        <dbReference type="ARBA" id="ARBA00022801"/>
    </source>
</evidence>
<evidence type="ECO:0000256" key="2">
    <source>
        <dbReference type="ARBA" id="ARBA00004401"/>
    </source>
</evidence>
<accession>A0A8K0JUW7</accession>
<keyword evidence="14" id="KW-1185">Reference proteome</keyword>
<dbReference type="PANTHER" id="PTHR11733:SF133">
    <property type="entry name" value="PHOSPHATE-REGULATING NEUTRAL ENDOPEPTIDASE PHEX"/>
    <property type="match status" value="1"/>
</dbReference>
<evidence type="ECO:0008006" key="15">
    <source>
        <dbReference type="Google" id="ProtNLM"/>
    </source>
</evidence>
<dbReference type="InterPro" id="IPR000718">
    <property type="entry name" value="Peptidase_M13"/>
</dbReference>
<dbReference type="OrthoDB" id="6475849at2759"/>
<dbReference type="PROSITE" id="PS51885">
    <property type="entry name" value="NEPRILYSIN"/>
    <property type="match status" value="1"/>
</dbReference>
<keyword evidence="5" id="KW-0479">Metal-binding</keyword>
<evidence type="ECO:0000256" key="10">
    <source>
        <dbReference type="SAM" id="Phobius"/>
    </source>
</evidence>
<keyword evidence="4" id="KW-0645">Protease</keyword>
<reference evidence="13" key="2">
    <citation type="submission" date="2017-10" db="EMBL/GenBank/DDBJ databases">
        <title>Ladona fulva Genome sequencing and assembly.</title>
        <authorList>
            <person name="Murali S."/>
            <person name="Richards S."/>
            <person name="Bandaranaike D."/>
            <person name="Bellair M."/>
            <person name="Blankenburg K."/>
            <person name="Chao H."/>
            <person name="Dinh H."/>
            <person name="Doddapaneni H."/>
            <person name="Dugan-Rocha S."/>
            <person name="Elkadiri S."/>
            <person name="Gnanaolivu R."/>
            <person name="Hernandez B."/>
            <person name="Skinner E."/>
            <person name="Javaid M."/>
            <person name="Lee S."/>
            <person name="Li M."/>
            <person name="Ming W."/>
            <person name="Munidasa M."/>
            <person name="Muniz J."/>
            <person name="Nguyen L."/>
            <person name="Hughes D."/>
            <person name="Osuji N."/>
            <person name="Pu L.-L."/>
            <person name="Puazo M."/>
            <person name="Qu C."/>
            <person name="Quiroz J."/>
            <person name="Raj R."/>
            <person name="Weissenberger G."/>
            <person name="Xin Y."/>
            <person name="Zou X."/>
            <person name="Han Y."/>
            <person name="Worley K."/>
            <person name="Muzny D."/>
            <person name="Gibbs R."/>
        </authorList>
    </citation>
    <scope>NUCLEOTIDE SEQUENCE</scope>
    <source>
        <strain evidence="13">Sampled in the wild</strain>
    </source>
</reference>
<proteinExistence type="inferred from homology"/>
<dbReference type="Gene3D" id="3.40.390.10">
    <property type="entry name" value="Collagenase (Catalytic Domain)"/>
    <property type="match status" value="2"/>
</dbReference>
<comment type="cofactor">
    <cofactor evidence="1">
        <name>Zn(2+)</name>
        <dbReference type="ChEBI" id="CHEBI:29105"/>
    </cofactor>
</comment>
<evidence type="ECO:0000256" key="9">
    <source>
        <dbReference type="SAM" id="MobiDB-lite"/>
    </source>
</evidence>
<comment type="similarity">
    <text evidence="3">Belongs to the peptidase M13 family.</text>
</comment>
<organism evidence="13 14">
    <name type="scientific">Ladona fulva</name>
    <name type="common">Scarce chaser dragonfly</name>
    <name type="synonym">Libellula fulva</name>
    <dbReference type="NCBI Taxonomy" id="123851"/>
    <lineage>
        <taxon>Eukaryota</taxon>
        <taxon>Metazoa</taxon>
        <taxon>Ecdysozoa</taxon>
        <taxon>Arthropoda</taxon>
        <taxon>Hexapoda</taxon>
        <taxon>Insecta</taxon>
        <taxon>Pterygota</taxon>
        <taxon>Palaeoptera</taxon>
        <taxon>Odonata</taxon>
        <taxon>Epiprocta</taxon>
        <taxon>Anisoptera</taxon>
        <taxon>Libelluloidea</taxon>
        <taxon>Libellulidae</taxon>
        <taxon>Ladona</taxon>
    </lineage>
</organism>
<comment type="caution">
    <text evidence="13">The sequence shown here is derived from an EMBL/GenBank/DDBJ whole genome shotgun (WGS) entry which is preliminary data.</text>
</comment>
<evidence type="ECO:0000313" key="14">
    <source>
        <dbReference type="Proteomes" id="UP000792457"/>
    </source>
</evidence>
<keyword evidence="10" id="KW-0472">Membrane</keyword>
<gene>
    <name evidence="13" type="ORF">J437_LFUL001839</name>
</gene>
<feature type="region of interest" description="Disordered" evidence="9">
    <location>
        <begin position="275"/>
        <end position="302"/>
    </location>
</feature>
<dbReference type="InterPro" id="IPR024079">
    <property type="entry name" value="MetalloPept_cat_dom_sf"/>
</dbReference>
<evidence type="ECO:0000256" key="5">
    <source>
        <dbReference type="ARBA" id="ARBA00022723"/>
    </source>
</evidence>
<dbReference type="SUPFAM" id="SSF55486">
    <property type="entry name" value="Metalloproteases ('zincins'), catalytic domain"/>
    <property type="match status" value="2"/>
</dbReference>
<evidence type="ECO:0000259" key="12">
    <source>
        <dbReference type="Pfam" id="PF05649"/>
    </source>
</evidence>
<dbReference type="GO" id="GO:0005886">
    <property type="term" value="C:plasma membrane"/>
    <property type="evidence" value="ECO:0007669"/>
    <property type="project" value="UniProtKB-SubCell"/>
</dbReference>
<evidence type="ECO:0000256" key="7">
    <source>
        <dbReference type="ARBA" id="ARBA00022833"/>
    </source>
</evidence>
<dbReference type="GO" id="GO:0016485">
    <property type="term" value="P:protein processing"/>
    <property type="evidence" value="ECO:0007669"/>
    <property type="project" value="TreeGrafter"/>
</dbReference>